<evidence type="ECO:0000256" key="1">
    <source>
        <dbReference type="SAM" id="SignalP"/>
    </source>
</evidence>
<protein>
    <recommendedName>
        <fullName evidence="4">DUF4919 domain-containing protein</fullName>
    </recommendedName>
</protein>
<evidence type="ECO:0008006" key="4">
    <source>
        <dbReference type="Google" id="ProtNLM"/>
    </source>
</evidence>
<organism evidence="2 3">
    <name type="scientific">Taibaiella soli</name>
    <dbReference type="NCBI Taxonomy" id="1649169"/>
    <lineage>
        <taxon>Bacteria</taxon>
        <taxon>Pseudomonadati</taxon>
        <taxon>Bacteroidota</taxon>
        <taxon>Chitinophagia</taxon>
        <taxon>Chitinophagales</taxon>
        <taxon>Chitinophagaceae</taxon>
        <taxon>Taibaiella</taxon>
    </lineage>
</organism>
<dbReference type="EMBL" id="QKTW01000025">
    <property type="protein sequence ID" value="PZF71373.1"/>
    <property type="molecule type" value="Genomic_DNA"/>
</dbReference>
<feature type="chain" id="PRO_5015875560" description="DUF4919 domain-containing protein" evidence="1">
    <location>
        <begin position="24"/>
        <end position="245"/>
    </location>
</feature>
<dbReference type="Pfam" id="PF16266">
    <property type="entry name" value="DUF4919"/>
    <property type="match status" value="1"/>
</dbReference>
<gene>
    <name evidence="2" type="ORF">DN068_18965</name>
</gene>
<evidence type="ECO:0000313" key="3">
    <source>
        <dbReference type="Proteomes" id="UP000248745"/>
    </source>
</evidence>
<dbReference type="RefSeq" id="WP_111000519.1">
    <property type="nucleotide sequence ID" value="NZ_QKTW01000025.1"/>
</dbReference>
<dbReference type="AlphaFoldDB" id="A0A2W2BU75"/>
<comment type="caution">
    <text evidence="2">The sequence shown here is derived from an EMBL/GenBank/DDBJ whole genome shotgun (WGS) entry which is preliminary data.</text>
</comment>
<evidence type="ECO:0000313" key="2">
    <source>
        <dbReference type="EMBL" id="PZF71373.1"/>
    </source>
</evidence>
<keyword evidence="3" id="KW-1185">Reference proteome</keyword>
<feature type="signal peptide" evidence="1">
    <location>
        <begin position="1"/>
        <end position="23"/>
    </location>
</feature>
<dbReference type="InterPro" id="IPR032578">
    <property type="entry name" value="DUF4919"/>
</dbReference>
<accession>A0A2W2BU75</accession>
<reference evidence="2 3" key="1">
    <citation type="submission" date="2018-06" db="EMBL/GenBank/DDBJ databases">
        <title>Mucibacter soli gen. nov., sp. nov., a new member of the family Chitinophagaceae producing mucin.</title>
        <authorList>
            <person name="Kim M.-K."/>
            <person name="Park S."/>
            <person name="Kim T.-S."/>
            <person name="Joung Y."/>
            <person name="Han J.-H."/>
            <person name="Kim S.B."/>
        </authorList>
    </citation>
    <scope>NUCLEOTIDE SEQUENCE [LARGE SCALE GENOMIC DNA]</scope>
    <source>
        <strain evidence="2 3">R1-15</strain>
    </source>
</reference>
<name>A0A2W2BU75_9BACT</name>
<dbReference type="OrthoDB" id="686440at2"/>
<keyword evidence="1" id="KW-0732">Signal</keyword>
<sequence length="245" mass="28478">MKYQKPIMSLLLLLLTVCSKMVAAQEITEVDYAKIEKETKDPKSAYYFPKLMQRYLKSDASMSKEDRMYFYYGYSYTDQYSTSPIDIYYDSVRAIFNKDTQKRSDWQKLVLYADSSLQADPLNMRMLKYQAYAYEQMDSVDRADLNQAKIKIVSDAILNSGDGKSLQTAFHVINVRDEYDLMGMLKLKSDGQSLVNDHYDLIAIKENKYGIKELYFNVYRSMAKMDEMFKEAGPTLPAGSKKKKK</sequence>
<proteinExistence type="predicted"/>
<dbReference type="Proteomes" id="UP000248745">
    <property type="component" value="Unassembled WGS sequence"/>
</dbReference>